<keyword evidence="2" id="KW-1185">Reference proteome</keyword>
<dbReference type="Proteomes" id="UP001152795">
    <property type="component" value="Unassembled WGS sequence"/>
</dbReference>
<evidence type="ECO:0000313" key="1">
    <source>
        <dbReference type="EMBL" id="CAB4017826.1"/>
    </source>
</evidence>
<organism evidence="1 2">
    <name type="scientific">Paramuricea clavata</name>
    <name type="common">Red gorgonian</name>
    <name type="synonym">Violescent sea-whip</name>
    <dbReference type="NCBI Taxonomy" id="317549"/>
    <lineage>
        <taxon>Eukaryota</taxon>
        <taxon>Metazoa</taxon>
        <taxon>Cnidaria</taxon>
        <taxon>Anthozoa</taxon>
        <taxon>Octocorallia</taxon>
        <taxon>Malacalcyonacea</taxon>
        <taxon>Plexauridae</taxon>
        <taxon>Paramuricea</taxon>
    </lineage>
</organism>
<protein>
    <submittedName>
        <fullName evidence="1">Uncharacterized protein</fullName>
    </submittedName>
</protein>
<sequence length="144" mass="16291">MADKRVEWRKEGTAKQYDFTKVKKKNKKMIRKATRTIKDIATLTSSKPSSSRSFNDTESPGVNYVEVNDEHEVQSQIGNVQSMDVIVQGSVEVNDGHSYCMELVSQDGIRTLTVTCFLLQDYSINNTMLQESFQSAQIFGILNN</sequence>
<comment type="caution">
    <text evidence="1">The sequence shown here is derived from an EMBL/GenBank/DDBJ whole genome shotgun (WGS) entry which is preliminary data.</text>
</comment>
<accession>A0A6S7IJH1</accession>
<name>A0A6S7IJH1_PARCT</name>
<evidence type="ECO:0000313" key="2">
    <source>
        <dbReference type="Proteomes" id="UP001152795"/>
    </source>
</evidence>
<reference evidence="1" key="1">
    <citation type="submission" date="2020-04" db="EMBL/GenBank/DDBJ databases">
        <authorList>
            <person name="Alioto T."/>
            <person name="Alioto T."/>
            <person name="Gomez Garrido J."/>
        </authorList>
    </citation>
    <scope>NUCLEOTIDE SEQUENCE</scope>
    <source>
        <strain evidence="1">A484AB</strain>
    </source>
</reference>
<proteinExistence type="predicted"/>
<dbReference type="AlphaFoldDB" id="A0A6S7IJH1"/>
<gene>
    <name evidence="1" type="ORF">PACLA_8A072422</name>
</gene>
<dbReference type="EMBL" id="CACRXK020009721">
    <property type="protein sequence ID" value="CAB4017826.1"/>
    <property type="molecule type" value="Genomic_DNA"/>
</dbReference>